<organism evidence="1 2">
    <name type="scientific">Dreissena polymorpha</name>
    <name type="common">Zebra mussel</name>
    <name type="synonym">Mytilus polymorpha</name>
    <dbReference type="NCBI Taxonomy" id="45954"/>
    <lineage>
        <taxon>Eukaryota</taxon>
        <taxon>Metazoa</taxon>
        <taxon>Spiralia</taxon>
        <taxon>Lophotrochozoa</taxon>
        <taxon>Mollusca</taxon>
        <taxon>Bivalvia</taxon>
        <taxon>Autobranchia</taxon>
        <taxon>Heteroconchia</taxon>
        <taxon>Euheterodonta</taxon>
        <taxon>Imparidentia</taxon>
        <taxon>Neoheterodontei</taxon>
        <taxon>Myida</taxon>
        <taxon>Dreissenoidea</taxon>
        <taxon>Dreissenidae</taxon>
        <taxon>Dreissena</taxon>
    </lineage>
</organism>
<gene>
    <name evidence="1" type="ORF">DPMN_165384</name>
</gene>
<accession>A0A9D4IWY5</accession>
<reference evidence="1" key="1">
    <citation type="journal article" date="2019" name="bioRxiv">
        <title>The Genome of the Zebra Mussel, Dreissena polymorpha: A Resource for Invasive Species Research.</title>
        <authorList>
            <person name="McCartney M.A."/>
            <person name="Auch B."/>
            <person name="Kono T."/>
            <person name="Mallez S."/>
            <person name="Zhang Y."/>
            <person name="Obille A."/>
            <person name="Becker A."/>
            <person name="Abrahante J.E."/>
            <person name="Garbe J."/>
            <person name="Badalamenti J.P."/>
            <person name="Herman A."/>
            <person name="Mangelson H."/>
            <person name="Liachko I."/>
            <person name="Sullivan S."/>
            <person name="Sone E.D."/>
            <person name="Koren S."/>
            <person name="Silverstein K.A.T."/>
            <person name="Beckman K.B."/>
            <person name="Gohl D.M."/>
        </authorList>
    </citation>
    <scope>NUCLEOTIDE SEQUENCE</scope>
    <source>
        <strain evidence="1">Duluth1</strain>
        <tissue evidence="1">Whole animal</tissue>
    </source>
</reference>
<dbReference type="AlphaFoldDB" id="A0A9D4IWY5"/>
<evidence type="ECO:0000313" key="1">
    <source>
        <dbReference type="EMBL" id="KAH3787263.1"/>
    </source>
</evidence>
<name>A0A9D4IWY5_DREPO</name>
<reference evidence="1" key="2">
    <citation type="submission" date="2020-11" db="EMBL/GenBank/DDBJ databases">
        <authorList>
            <person name="McCartney M.A."/>
            <person name="Auch B."/>
            <person name="Kono T."/>
            <person name="Mallez S."/>
            <person name="Becker A."/>
            <person name="Gohl D.M."/>
            <person name="Silverstein K.A.T."/>
            <person name="Koren S."/>
            <person name="Bechman K.B."/>
            <person name="Herman A."/>
            <person name="Abrahante J.E."/>
            <person name="Garbe J."/>
        </authorList>
    </citation>
    <scope>NUCLEOTIDE SEQUENCE</scope>
    <source>
        <strain evidence="1">Duluth1</strain>
        <tissue evidence="1">Whole animal</tissue>
    </source>
</reference>
<keyword evidence="2" id="KW-1185">Reference proteome</keyword>
<protein>
    <submittedName>
        <fullName evidence="1">Uncharacterized protein</fullName>
    </submittedName>
</protein>
<dbReference type="Proteomes" id="UP000828390">
    <property type="component" value="Unassembled WGS sequence"/>
</dbReference>
<evidence type="ECO:0000313" key="2">
    <source>
        <dbReference type="Proteomes" id="UP000828390"/>
    </source>
</evidence>
<comment type="caution">
    <text evidence="1">The sequence shown here is derived from an EMBL/GenBank/DDBJ whole genome shotgun (WGS) entry which is preliminary data.</text>
</comment>
<proteinExistence type="predicted"/>
<dbReference type="EMBL" id="JAIWYP010000008">
    <property type="protein sequence ID" value="KAH3787263.1"/>
    <property type="molecule type" value="Genomic_DNA"/>
</dbReference>
<sequence>MWTILSVIVHVLSKDPTDSTSPGALWALQVAWRTRSPDLPVCVTVQDTIIQQCTNQNRKIKPAPIMSNNQSTDSTGVTMLLKRIDIKASI</sequence>